<dbReference type="PROSITE" id="PS51782">
    <property type="entry name" value="LYSM"/>
    <property type="match status" value="2"/>
</dbReference>
<dbReference type="Gene3D" id="3.10.350.10">
    <property type="entry name" value="LysM domain"/>
    <property type="match status" value="2"/>
</dbReference>
<feature type="signal peptide" evidence="2">
    <location>
        <begin position="1"/>
        <end position="25"/>
    </location>
</feature>
<dbReference type="Pfam" id="PF23472">
    <property type="entry name" value="LysM2_CERK1_LYK3_4_5"/>
    <property type="match status" value="1"/>
</dbReference>
<feature type="transmembrane region" description="Helical" evidence="1">
    <location>
        <begin position="352"/>
        <end position="370"/>
    </location>
</feature>
<dbReference type="InterPro" id="IPR018392">
    <property type="entry name" value="LysM"/>
</dbReference>
<protein>
    <recommendedName>
        <fullName evidence="3">LysM domain-containing protein</fullName>
    </recommendedName>
</protein>
<sequence>MGGVKGLMLLTVTVAITLIITLSEAQPEANFKCSATSTATCRSLIDFKTQNATTLRHIQTLFNVKHLPDILGANNLPSNTTGTYTVGPNQAIKVPFPCRCQNGTGLSNHVPVYKIKRGDTLFNIATTVFGGLLKYPQIVTANNIADPNNITTGDNLWIPLPCSCDEVGGTSVVHYGHLVEAGTTVEGIAATYGTTQQILLSLNGISDPKSLQAGQVLDVPLKACSSSVKNDSLDYPLLVANATYTYTANECVKCKCDSSNNFLLQCEPSLLKPTNWSSCPSMQCSPNILIGNTTSSTDSCNRTTCDYTGYTSHNISTSLLTHDTCAVPPSGSSGGSSGGPSSGASRNTLQGLVWNNLLIVIHLVLFFVYLL</sequence>
<evidence type="ECO:0000259" key="3">
    <source>
        <dbReference type="PROSITE" id="PS51782"/>
    </source>
</evidence>
<dbReference type="EMBL" id="JAYKXN010000001">
    <property type="protein sequence ID" value="KAK7319235.1"/>
    <property type="molecule type" value="Genomic_DNA"/>
</dbReference>
<feature type="chain" id="PRO_5042821127" description="LysM domain-containing protein" evidence="2">
    <location>
        <begin position="26"/>
        <end position="371"/>
    </location>
</feature>
<keyword evidence="1" id="KW-0472">Membrane</keyword>
<dbReference type="AlphaFoldDB" id="A0AAN9Q070"/>
<keyword evidence="2" id="KW-0732">Signal</keyword>
<evidence type="ECO:0000256" key="2">
    <source>
        <dbReference type="SAM" id="SignalP"/>
    </source>
</evidence>
<dbReference type="PANTHER" id="PTHR33734:SF11">
    <property type="entry name" value="LYSM DOMAIN-CONTAINING GPI-ANCHORED PROTEIN 2"/>
    <property type="match status" value="1"/>
</dbReference>
<accession>A0AAN9Q070</accession>
<evidence type="ECO:0000256" key="1">
    <source>
        <dbReference type="SAM" id="Phobius"/>
    </source>
</evidence>
<reference evidence="4 5" key="1">
    <citation type="submission" date="2024-01" db="EMBL/GenBank/DDBJ databases">
        <title>The genomes of 5 underutilized Papilionoideae crops provide insights into root nodulation and disease resistance.</title>
        <authorList>
            <person name="Yuan L."/>
        </authorList>
    </citation>
    <scope>NUCLEOTIDE SEQUENCE [LARGE SCALE GENOMIC DNA]</scope>
    <source>
        <strain evidence="4">LY-2023</strain>
        <tissue evidence="4">Leaf</tissue>
    </source>
</reference>
<dbReference type="SMART" id="SM00257">
    <property type="entry name" value="LysM"/>
    <property type="match status" value="2"/>
</dbReference>
<feature type="domain" description="LysM" evidence="3">
    <location>
        <begin position="175"/>
        <end position="219"/>
    </location>
</feature>
<dbReference type="PANTHER" id="PTHR33734">
    <property type="entry name" value="LYSM DOMAIN-CONTAINING GPI-ANCHORED PROTEIN 2"/>
    <property type="match status" value="1"/>
</dbReference>
<gene>
    <name evidence="4" type="ORF">RJT34_03953</name>
</gene>
<organism evidence="4 5">
    <name type="scientific">Clitoria ternatea</name>
    <name type="common">Butterfly pea</name>
    <dbReference type="NCBI Taxonomy" id="43366"/>
    <lineage>
        <taxon>Eukaryota</taxon>
        <taxon>Viridiplantae</taxon>
        <taxon>Streptophyta</taxon>
        <taxon>Embryophyta</taxon>
        <taxon>Tracheophyta</taxon>
        <taxon>Spermatophyta</taxon>
        <taxon>Magnoliopsida</taxon>
        <taxon>eudicotyledons</taxon>
        <taxon>Gunneridae</taxon>
        <taxon>Pentapetalae</taxon>
        <taxon>rosids</taxon>
        <taxon>fabids</taxon>
        <taxon>Fabales</taxon>
        <taxon>Fabaceae</taxon>
        <taxon>Papilionoideae</taxon>
        <taxon>50 kb inversion clade</taxon>
        <taxon>NPAAA clade</taxon>
        <taxon>indigoferoid/millettioid clade</taxon>
        <taxon>Phaseoleae</taxon>
        <taxon>Clitoria</taxon>
    </lineage>
</organism>
<dbReference type="SUPFAM" id="SSF54106">
    <property type="entry name" value="LysM domain"/>
    <property type="match status" value="2"/>
</dbReference>
<name>A0AAN9Q070_CLITE</name>
<dbReference type="InterPro" id="IPR056562">
    <property type="entry name" value="LysM2_CERK1_LYK3_4_5"/>
</dbReference>
<dbReference type="Proteomes" id="UP001359559">
    <property type="component" value="Unassembled WGS sequence"/>
</dbReference>
<evidence type="ECO:0000313" key="5">
    <source>
        <dbReference type="Proteomes" id="UP001359559"/>
    </source>
</evidence>
<keyword evidence="1" id="KW-1133">Transmembrane helix</keyword>
<evidence type="ECO:0000313" key="4">
    <source>
        <dbReference type="EMBL" id="KAK7319235.1"/>
    </source>
</evidence>
<proteinExistence type="predicted"/>
<keyword evidence="5" id="KW-1185">Reference proteome</keyword>
<dbReference type="InterPro" id="IPR036779">
    <property type="entry name" value="LysM_dom_sf"/>
</dbReference>
<keyword evidence="1" id="KW-0812">Transmembrane</keyword>
<feature type="domain" description="LysM" evidence="3">
    <location>
        <begin position="111"/>
        <end position="158"/>
    </location>
</feature>
<comment type="caution">
    <text evidence="4">The sequence shown here is derived from an EMBL/GenBank/DDBJ whole genome shotgun (WGS) entry which is preliminary data.</text>
</comment>
<dbReference type="CDD" id="cd00118">
    <property type="entry name" value="LysM"/>
    <property type="match status" value="1"/>
</dbReference>
<dbReference type="Pfam" id="PF01476">
    <property type="entry name" value="LysM"/>
    <property type="match status" value="1"/>
</dbReference>